<organism evidence="1">
    <name type="scientific">marine sediment metagenome</name>
    <dbReference type="NCBI Taxonomy" id="412755"/>
    <lineage>
        <taxon>unclassified sequences</taxon>
        <taxon>metagenomes</taxon>
        <taxon>ecological metagenomes</taxon>
    </lineage>
</organism>
<protein>
    <submittedName>
        <fullName evidence="1">Uncharacterized protein</fullName>
    </submittedName>
</protein>
<dbReference type="AlphaFoldDB" id="X0VAB3"/>
<dbReference type="SUPFAM" id="SSF101898">
    <property type="entry name" value="NHL repeat"/>
    <property type="match status" value="1"/>
</dbReference>
<name>X0VAB3_9ZZZZ</name>
<accession>X0VAB3</accession>
<reference evidence="1" key="1">
    <citation type="journal article" date="2014" name="Front. Microbiol.">
        <title>High frequency of phylogenetically diverse reductive dehalogenase-homologous genes in deep subseafloor sedimentary metagenomes.</title>
        <authorList>
            <person name="Kawai M."/>
            <person name="Futagami T."/>
            <person name="Toyoda A."/>
            <person name="Takaki Y."/>
            <person name="Nishi S."/>
            <person name="Hori S."/>
            <person name="Arai W."/>
            <person name="Tsubouchi T."/>
            <person name="Morono Y."/>
            <person name="Uchiyama I."/>
            <person name="Ito T."/>
            <person name="Fujiyama A."/>
            <person name="Inagaki F."/>
            <person name="Takami H."/>
        </authorList>
    </citation>
    <scope>NUCLEOTIDE SEQUENCE</scope>
    <source>
        <strain evidence="1">Expedition CK06-06</strain>
    </source>
</reference>
<evidence type="ECO:0000313" key="1">
    <source>
        <dbReference type="EMBL" id="GAG08282.1"/>
    </source>
</evidence>
<dbReference type="Gene3D" id="2.130.10.10">
    <property type="entry name" value="YVTN repeat-like/Quinoprotein amine dehydrogenase"/>
    <property type="match status" value="1"/>
</dbReference>
<gene>
    <name evidence="1" type="ORF">S01H1_42630</name>
</gene>
<dbReference type="EMBL" id="BARS01027117">
    <property type="protein sequence ID" value="GAG08282.1"/>
    <property type="molecule type" value="Genomic_DNA"/>
</dbReference>
<dbReference type="InterPro" id="IPR015943">
    <property type="entry name" value="WD40/YVTN_repeat-like_dom_sf"/>
</dbReference>
<feature type="non-terminal residue" evidence="1">
    <location>
        <position position="265"/>
    </location>
</feature>
<proteinExistence type="predicted"/>
<sequence>AISSEDNLYAGSEGQGIIYKITREGEIFALYDPPQNEIHSLALDSHRNLYAVAIDEKGGMDGSRLSAMIFTTPQSKEGVEKVPSSLIYKITPQGDAIEWFRSKETIILSLLVDHEDNLYLGTGNRGLIYKINPEGKTTTILKASEPQVLSLASAEKRIYFSTGNLGRLYEFSSIHYAREGIFESRVYDAKFITKWGNISWKEETPRGTKITLTTRSGNTRNPGDTWYPWSKEYKDSKGEPVVSPPARFIQYCATLSSASRGITPA</sequence>
<feature type="non-terminal residue" evidence="1">
    <location>
        <position position="1"/>
    </location>
</feature>
<comment type="caution">
    <text evidence="1">The sequence shown here is derived from an EMBL/GenBank/DDBJ whole genome shotgun (WGS) entry which is preliminary data.</text>
</comment>